<dbReference type="Proteomes" id="UP001235939">
    <property type="component" value="Chromosome 21"/>
</dbReference>
<evidence type="ECO:0000313" key="3">
    <source>
        <dbReference type="EMBL" id="UYV82526.1"/>
    </source>
</evidence>
<keyword evidence="2" id="KW-0812">Transmembrane</keyword>
<reference evidence="3 4" key="1">
    <citation type="submission" date="2022-01" db="EMBL/GenBank/DDBJ databases">
        <title>A chromosomal length assembly of Cordylochernes scorpioides.</title>
        <authorList>
            <person name="Zeh D."/>
            <person name="Zeh J."/>
        </authorList>
    </citation>
    <scope>NUCLEOTIDE SEQUENCE [LARGE SCALE GENOMIC DNA]</scope>
    <source>
        <strain evidence="3">IN4F17</strain>
        <tissue evidence="3">Whole Body</tissue>
    </source>
</reference>
<name>A0ABY6LMS4_9ARAC</name>
<dbReference type="EMBL" id="CP092883">
    <property type="protein sequence ID" value="UYV82526.1"/>
    <property type="molecule type" value="Genomic_DNA"/>
</dbReference>
<protein>
    <submittedName>
        <fullName evidence="3">Uncharacterized protein</fullName>
    </submittedName>
</protein>
<gene>
    <name evidence="3" type="ORF">LAZ67_21002692</name>
</gene>
<evidence type="ECO:0000313" key="4">
    <source>
        <dbReference type="Proteomes" id="UP001235939"/>
    </source>
</evidence>
<feature type="region of interest" description="Disordered" evidence="1">
    <location>
        <begin position="100"/>
        <end position="128"/>
    </location>
</feature>
<keyword evidence="4" id="KW-1185">Reference proteome</keyword>
<keyword evidence="2" id="KW-0472">Membrane</keyword>
<feature type="transmembrane region" description="Helical" evidence="2">
    <location>
        <begin position="48"/>
        <end position="66"/>
    </location>
</feature>
<sequence>MKVYVPFSTATSTRVTKVAFITCPLKSLLMVSDGDVSTSSFLTPLNHIRNLLMVSVLGMSLFFFLISTQSYQGIKLVEFVDGPLTQHDEGDHEVDGDELHAAVETEADAGAHSHGGRDTAEDAVPRLA</sequence>
<keyword evidence="2" id="KW-1133">Transmembrane helix</keyword>
<accession>A0ABY6LMS4</accession>
<organism evidence="3 4">
    <name type="scientific">Cordylochernes scorpioides</name>
    <dbReference type="NCBI Taxonomy" id="51811"/>
    <lineage>
        <taxon>Eukaryota</taxon>
        <taxon>Metazoa</taxon>
        <taxon>Ecdysozoa</taxon>
        <taxon>Arthropoda</taxon>
        <taxon>Chelicerata</taxon>
        <taxon>Arachnida</taxon>
        <taxon>Pseudoscorpiones</taxon>
        <taxon>Cheliferoidea</taxon>
        <taxon>Chernetidae</taxon>
        <taxon>Cordylochernes</taxon>
    </lineage>
</organism>
<evidence type="ECO:0000256" key="1">
    <source>
        <dbReference type="SAM" id="MobiDB-lite"/>
    </source>
</evidence>
<proteinExistence type="predicted"/>
<evidence type="ECO:0000256" key="2">
    <source>
        <dbReference type="SAM" id="Phobius"/>
    </source>
</evidence>